<dbReference type="Pfam" id="PF01883">
    <property type="entry name" value="FeS_assembly_P"/>
    <property type="match status" value="1"/>
</dbReference>
<name>A0A5Q0QEU0_9SPHI</name>
<evidence type="ECO:0000259" key="1">
    <source>
        <dbReference type="Pfam" id="PF01883"/>
    </source>
</evidence>
<keyword evidence="3" id="KW-1185">Reference proteome</keyword>
<dbReference type="PANTHER" id="PTHR42831:SF1">
    <property type="entry name" value="FE-S PROTEIN MATURATION AUXILIARY FACTOR YITW"/>
    <property type="match status" value="1"/>
</dbReference>
<dbReference type="InterPro" id="IPR002744">
    <property type="entry name" value="MIP18-like"/>
</dbReference>
<dbReference type="SUPFAM" id="SSF117916">
    <property type="entry name" value="Fe-S cluster assembly (FSCA) domain-like"/>
    <property type="match status" value="1"/>
</dbReference>
<organism evidence="2 3">
    <name type="scientific">Sphingobacterium zhuxiongii</name>
    <dbReference type="NCBI Taxonomy" id="2662364"/>
    <lineage>
        <taxon>Bacteria</taxon>
        <taxon>Pseudomonadati</taxon>
        <taxon>Bacteroidota</taxon>
        <taxon>Sphingobacteriia</taxon>
        <taxon>Sphingobacteriales</taxon>
        <taxon>Sphingobacteriaceae</taxon>
        <taxon>Sphingobacterium</taxon>
    </lineage>
</organism>
<feature type="domain" description="MIP18 family-like" evidence="1">
    <location>
        <begin position="14"/>
        <end position="85"/>
    </location>
</feature>
<protein>
    <submittedName>
        <fullName evidence="2">DUF59 domain-containing protein</fullName>
    </submittedName>
</protein>
<gene>
    <name evidence="2" type="ORF">GFH32_14560</name>
</gene>
<evidence type="ECO:0000313" key="3">
    <source>
        <dbReference type="Proteomes" id="UP000326921"/>
    </source>
</evidence>
<dbReference type="Gene3D" id="3.30.300.130">
    <property type="entry name" value="Fe-S cluster assembly (FSCA)"/>
    <property type="match status" value="1"/>
</dbReference>
<proteinExistence type="predicted"/>
<dbReference type="PANTHER" id="PTHR42831">
    <property type="entry name" value="FE-S PROTEIN MATURATION AUXILIARY FACTOR YITW"/>
    <property type="match status" value="1"/>
</dbReference>
<dbReference type="InterPro" id="IPR052339">
    <property type="entry name" value="Fe-S_Maturation_MIP18"/>
</dbReference>
<dbReference type="KEGG" id="sphe:GFH32_14560"/>
<dbReference type="Proteomes" id="UP000326921">
    <property type="component" value="Chromosome"/>
</dbReference>
<dbReference type="EMBL" id="CP045652">
    <property type="protein sequence ID" value="QGA27461.1"/>
    <property type="molecule type" value="Genomic_DNA"/>
</dbReference>
<dbReference type="AlphaFoldDB" id="A0A5Q0QEU0"/>
<dbReference type="InterPro" id="IPR034904">
    <property type="entry name" value="FSCA_dom_sf"/>
</dbReference>
<reference evidence="2 3" key="1">
    <citation type="submission" date="2019-10" db="EMBL/GenBank/DDBJ databases">
        <authorList>
            <person name="Dong K."/>
        </authorList>
    </citation>
    <scope>NUCLEOTIDE SEQUENCE [LARGE SCALE GENOMIC DNA]</scope>
    <source>
        <strain evidence="3">dk4302</strain>
    </source>
</reference>
<accession>A0A5Q0QEU0</accession>
<evidence type="ECO:0000313" key="2">
    <source>
        <dbReference type="EMBL" id="QGA27461.1"/>
    </source>
</evidence>
<sequence length="109" mass="12021">MNIIIMDRLGLAPQIQDALATVYDPELKPANILDLGLVYEIITKENRQAKIVMTLTAPGCPVAGEIMNEVQQKVAAIDGIDEALVELTFDPPWTRDMMTEEAKLELGLL</sequence>